<dbReference type="FunFam" id="3.40.640.10:FF:000031">
    <property type="entry name" value="Kynureninase"/>
    <property type="match status" value="1"/>
</dbReference>
<evidence type="ECO:0000256" key="1">
    <source>
        <dbReference type="ARBA" id="ARBA00022642"/>
    </source>
</evidence>
<evidence type="ECO:0000256" key="2">
    <source>
        <dbReference type="ARBA" id="ARBA00022801"/>
    </source>
</evidence>
<dbReference type="UniPathway" id="UPA00334">
    <property type="reaction ID" value="UER00455"/>
</dbReference>
<feature type="modified residue" description="N6-(pyridoxal phosphate)lysine" evidence="4">
    <location>
        <position position="259"/>
    </location>
</feature>
<feature type="binding site" evidence="4">
    <location>
        <position position="233"/>
    </location>
    <ligand>
        <name>pyridoxal 5'-phosphate</name>
        <dbReference type="ChEBI" id="CHEBI:597326"/>
    </ligand>
</feature>
<feature type="binding site" evidence="4">
    <location>
        <position position="258"/>
    </location>
    <ligand>
        <name>pyridoxal 5'-phosphate</name>
        <dbReference type="ChEBI" id="CHEBI:597326"/>
    </ligand>
</feature>
<gene>
    <name evidence="4" type="primary">BNA5</name>
    <name evidence="7" type="ORF">L486_07145</name>
</gene>
<comment type="caution">
    <text evidence="4">Lacks conserved residue(s) required for the propagation of feature annotation.</text>
</comment>
<dbReference type="EMBL" id="KI669466">
    <property type="protein sequence ID" value="OCF55660.1"/>
    <property type="molecule type" value="Genomic_DNA"/>
</dbReference>
<sequence>MTSSKIPTMGDLIKLDRQDPLNWTRDEFEIPNIRACGGEGDGEAIYFCGNSLGLLNKKARQHMIEELDVWGTSSVTGHFNHPHKRPWKHVDEPLTPHLAKIVGAKESEVAHSSTLTSNMHNLFTSFYRPTKQRWKIVIEKGSFPSDWYAVHSHPKLHEAILSQQQIDEAIIGLEPREGEDTLRTEDILRVIEENKDTISIVWLPLVQYYTGQLFDIASISPKVHSIGALLGLDMAHGIGNVECKLNEWGVDFAVWCTYKYLNSGPAGIGGFYIKDGLDDGGRRLAGWWGNDSATRFQMLPSFSPTPGAKGYQHSCTPVLSSIPLLATLQLIDKVGFTNMLEKSKKLTGTLEKLFKSSKYYNPPDGKVGFKILTPEHPYRGTQLSVSLLPENQGVMPRVFSRLLKDGLVGDERYPNVIRLSPVVLYNKFEEVGRAFEILERALKAEEEGARVGEEKDLDMVSKD</sequence>
<reference evidence="8" key="2">
    <citation type="submission" date="2013-12" db="EMBL/GenBank/DDBJ databases">
        <title>Evolution of pathogenesis and genome organization in the Tremellales.</title>
        <authorList>
            <person name="Cuomo C."/>
            <person name="Litvintseva A."/>
            <person name="Heitman J."/>
            <person name="Chen Y."/>
            <person name="Sun S."/>
            <person name="Springer D."/>
            <person name="Dromer F."/>
            <person name="Young S."/>
            <person name="Zeng Q."/>
            <person name="Chapman S."/>
            <person name="Gujja S."/>
            <person name="Saif S."/>
            <person name="Birren B."/>
        </authorList>
    </citation>
    <scope>NUCLEOTIDE SEQUENCE [LARGE SCALE GENOMIC DNA]</scope>
    <source>
        <strain evidence="8">CBS 10435</strain>
    </source>
</reference>
<dbReference type="Proteomes" id="UP000092583">
    <property type="component" value="Unassembled WGS sequence"/>
</dbReference>
<dbReference type="GO" id="GO:0019805">
    <property type="term" value="P:quinolinate biosynthetic process"/>
    <property type="evidence" value="ECO:0007669"/>
    <property type="project" value="UniProtKB-UniRule"/>
</dbReference>
<dbReference type="GO" id="GO:0097053">
    <property type="term" value="P:L-kynurenine catabolic process"/>
    <property type="evidence" value="ECO:0007669"/>
    <property type="project" value="UniProtKB-UniRule"/>
</dbReference>
<keyword evidence="8" id="KW-1185">Reference proteome</keyword>
<dbReference type="GO" id="GO:0005737">
    <property type="term" value="C:cytoplasm"/>
    <property type="evidence" value="ECO:0007669"/>
    <property type="project" value="UniProtKB-SubCell"/>
</dbReference>
<evidence type="ECO:0000313" key="8">
    <source>
        <dbReference type="Proteomes" id="UP000092583"/>
    </source>
</evidence>
<dbReference type="EC" id="3.7.1.3" evidence="4 5"/>
<feature type="binding site" evidence="4">
    <location>
        <position position="287"/>
    </location>
    <ligand>
        <name>pyridoxal 5'-phosphate</name>
        <dbReference type="ChEBI" id="CHEBI:597326"/>
    </ligand>
</feature>
<evidence type="ECO:0000256" key="5">
    <source>
        <dbReference type="PIRNR" id="PIRNR038800"/>
    </source>
</evidence>
<comment type="catalytic activity">
    <reaction evidence="5">
        <text>3-hydroxy-L-kynurenine + H2O = 3-hydroxyanthranilate + L-alanine + H(+)</text>
        <dbReference type="Rhea" id="RHEA:25143"/>
        <dbReference type="ChEBI" id="CHEBI:15377"/>
        <dbReference type="ChEBI" id="CHEBI:15378"/>
        <dbReference type="ChEBI" id="CHEBI:36559"/>
        <dbReference type="ChEBI" id="CHEBI:57972"/>
        <dbReference type="ChEBI" id="CHEBI:58125"/>
        <dbReference type="EC" id="3.7.1.3"/>
    </reaction>
</comment>
<comment type="subunit">
    <text evidence="4 5">Homodimer.</text>
</comment>
<dbReference type="PIRSF" id="PIRSF038800">
    <property type="entry name" value="KYNU"/>
    <property type="match status" value="1"/>
</dbReference>
<name>A0A1B9IJW8_9TREE</name>
<dbReference type="OrthoDB" id="5978656at2759"/>
<comment type="similarity">
    <text evidence="4 5">Belongs to the kynureninase family.</text>
</comment>
<feature type="binding site" evidence="4">
    <location>
        <position position="115"/>
    </location>
    <ligand>
        <name>pyridoxal 5'-phosphate</name>
        <dbReference type="ChEBI" id="CHEBI:597326"/>
    </ligand>
</feature>
<evidence type="ECO:0000256" key="3">
    <source>
        <dbReference type="ARBA" id="ARBA00022898"/>
    </source>
</evidence>
<dbReference type="NCBIfam" id="TIGR01814">
    <property type="entry name" value="kynureninase"/>
    <property type="match status" value="1"/>
</dbReference>
<dbReference type="Gene3D" id="3.90.1150.10">
    <property type="entry name" value="Aspartate Aminotransferase, domain 1"/>
    <property type="match status" value="1"/>
</dbReference>
<dbReference type="GO" id="GO:0034354">
    <property type="term" value="P:'de novo' NAD+ biosynthetic process from L-tryptophan"/>
    <property type="evidence" value="ECO:0007669"/>
    <property type="project" value="UniProtKB-UniRule"/>
</dbReference>
<accession>A0A1B9IJW8</accession>
<comment type="pathway">
    <text evidence="4 5">Cofactor biosynthesis; NAD(+) biosynthesis; quinolinate from L-kynurenine: step 2/3.</text>
</comment>
<feature type="binding site" evidence="4">
    <location>
        <position position="116"/>
    </location>
    <ligand>
        <name>pyridoxal 5'-phosphate</name>
        <dbReference type="ChEBI" id="CHEBI:597326"/>
    </ligand>
</feature>
<dbReference type="STRING" id="1331196.A0A1B9IJW8"/>
<keyword evidence="2 4" id="KW-0378">Hydrolase</keyword>
<keyword evidence="3 4" id="KW-0663">Pyridoxal phosphate</keyword>
<keyword evidence="4 5" id="KW-0963">Cytoplasm</keyword>
<protein>
    <recommendedName>
        <fullName evidence="4 5">Kynureninase</fullName>
        <ecNumber evidence="4 5">3.7.1.3</ecNumber>
    </recommendedName>
    <alternativeName>
        <fullName evidence="4">Biosynthesis of nicotinic acid protein 5</fullName>
    </alternativeName>
    <alternativeName>
        <fullName evidence="4">L-kynurenine hydrolase</fullName>
    </alternativeName>
</protein>
<proteinExistence type="inferred from homology"/>
<comment type="subcellular location">
    <subcellularLocation>
        <location evidence="4 5">Cytoplasm</location>
    </subcellularLocation>
</comment>
<comment type="catalytic activity">
    <reaction evidence="4 5">
        <text>L-kynurenine + H2O = anthranilate + L-alanine + H(+)</text>
        <dbReference type="Rhea" id="RHEA:16813"/>
        <dbReference type="ChEBI" id="CHEBI:15377"/>
        <dbReference type="ChEBI" id="CHEBI:15378"/>
        <dbReference type="ChEBI" id="CHEBI:16567"/>
        <dbReference type="ChEBI" id="CHEBI:57959"/>
        <dbReference type="ChEBI" id="CHEBI:57972"/>
        <dbReference type="EC" id="3.7.1.3"/>
    </reaction>
</comment>
<comment type="function">
    <text evidence="4 5">Catalyzes the cleavage of L-kynurenine (L-Kyn) and L-3-hydroxykynurenine (L-3OHKyn) into anthranilic acid (AA) and 3-hydroxyanthranilic acid (3-OHAA), respectively.</text>
</comment>
<dbReference type="GO" id="GO:0043420">
    <property type="term" value="P:anthranilate metabolic process"/>
    <property type="evidence" value="ECO:0007669"/>
    <property type="project" value="UniProtKB-UniRule"/>
</dbReference>
<dbReference type="PANTHER" id="PTHR14084">
    <property type="entry name" value="KYNURENINASE"/>
    <property type="match status" value="1"/>
</dbReference>
<dbReference type="UniPathway" id="UPA00253">
    <property type="reaction ID" value="UER00329"/>
</dbReference>
<dbReference type="GO" id="GO:0030429">
    <property type="term" value="F:kynureninase activity"/>
    <property type="evidence" value="ECO:0007669"/>
    <property type="project" value="UniProtKB-UniRule"/>
</dbReference>
<dbReference type="InterPro" id="IPR015424">
    <property type="entry name" value="PyrdxlP-dep_Trfase"/>
</dbReference>
<evidence type="ECO:0000256" key="4">
    <source>
        <dbReference type="HAMAP-Rule" id="MF_03017"/>
    </source>
</evidence>
<dbReference type="GO" id="GO:0019441">
    <property type="term" value="P:L-tryptophan catabolic process to kynurenine"/>
    <property type="evidence" value="ECO:0007669"/>
    <property type="project" value="TreeGrafter"/>
</dbReference>
<evidence type="ECO:0000259" key="6">
    <source>
        <dbReference type="Pfam" id="PF00266"/>
    </source>
</evidence>
<dbReference type="SUPFAM" id="SSF53383">
    <property type="entry name" value="PLP-dependent transferases"/>
    <property type="match status" value="1"/>
</dbReference>
<keyword evidence="1 4" id="KW-0662">Pyridine nucleotide biosynthesis</keyword>
<comment type="cofactor">
    <cofactor evidence="4 5">
        <name>pyridoxal 5'-phosphate</name>
        <dbReference type="ChEBI" id="CHEBI:597326"/>
    </cofactor>
</comment>
<dbReference type="GO" id="GO:0030170">
    <property type="term" value="F:pyridoxal phosphate binding"/>
    <property type="evidence" value="ECO:0007669"/>
    <property type="project" value="UniProtKB-UniRule"/>
</dbReference>
<feature type="domain" description="Aminotransferase class V" evidence="6">
    <location>
        <begin position="180"/>
        <end position="360"/>
    </location>
</feature>
<dbReference type="PANTHER" id="PTHR14084:SF0">
    <property type="entry name" value="KYNURENINASE"/>
    <property type="match status" value="1"/>
</dbReference>
<dbReference type="Pfam" id="PF00266">
    <property type="entry name" value="Aminotran_5"/>
    <property type="match status" value="1"/>
</dbReference>
<dbReference type="InterPro" id="IPR010111">
    <property type="entry name" value="Kynureninase"/>
</dbReference>
<feature type="binding site" evidence="4">
    <location>
        <begin position="143"/>
        <end position="146"/>
    </location>
    <ligand>
        <name>pyridoxal 5'-phosphate</name>
        <dbReference type="ChEBI" id="CHEBI:597326"/>
    </ligand>
</feature>
<dbReference type="AlphaFoldDB" id="A0A1B9IJW8"/>
<reference evidence="7 8" key="1">
    <citation type="submission" date="2013-07" db="EMBL/GenBank/DDBJ databases">
        <title>The Genome Sequence of Kwoniella mangroviensis CBS10435.</title>
        <authorList>
            <consortium name="The Broad Institute Genome Sequencing Platform"/>
            <person name="Cuomo C."/>
            <person name="Litvintseva A."/>
            <person name="Chen Y."/>
            <person name="Heitman J."/>
            <person name="Sun S."/>
            <person name="Springer D."/>
            <person name="Dromer F."/>
            <person name="Young S.K."/>
            <person name="Zeng Q."/>
            <person name="Gargeya S."/>
            <person name="Fitzgerald M."/>
            <person name="Abouelleil A."/>
            <person name="Alvarado L."/>
            <person name="Berlin A.M."/>
            <person name="Chapman S.B."/>
            <person name="Dewar J."/>
            <person name="Goldberg J."/>
            <person name="Griggs A."/>
            <person name="Gujja S."/>
            <person name="Hansen M."/>
            <person name="Howarth C."/>
            <person name="Imamovic A."/>
            <person name="Larimer J."/>
            <person name="McCowan C."/>
            <person name="Murphy C."/>
            <person name="Pearson M."/>
            <person name="Priest M."/>
            <person name="Roberts A."/>
            <person name="Saif S."/>
            <person name="Shea T."/>
            <person name="Sykes S."/>
            <person name="Wortman J."/>
            <person name="Nusbaum C."/>
            <person name="Birren B."/>
        </authorList>
    </citation>
    <scope>NUCLEOTIDE SEQUENCE [LARGE SCALE GENOMIC DNA]</scope>
    <source>
        <strain evidence="7 8">CBS 10435</strain>
    </source>
</reference>
<evidence type="ECO:0000313" key="7">
    <source>
        <dbReference type="EMBL" id="OCF55660.1"/>
    </source>
</evidence>
<dbReference type="InterPro" id="IPR015422">
    <property type="entry name" value="PyrdxlP-dep_Trfase_small"/>
</dbReference>
<organism evidence="7 8">
    <name type="scientific">Kwoniella mangroviensis CBS 10435</name>
    <dbReference type="NCBI Taxonomy" id="1331196"/>
    <lineage>
        <taxon>Eukaryota</taxon>
        <taxon>Fungi</taxon>
        <taxon>Dikarya</taxon>
        <taxon>Basidiomycota</taxon>
        <taxon>Agaricomycotina</taxon>
        <taxon>Tremellomycetes</taxon>
        <taxon>Tremellales</taxon>
        <taxon>Cryptococcaceae</taxon>
        <taxon>Kwoniella</taxon>
    </lineage>
</organism>
<feature type="binding site" evidence="4">
    <location>
        <position position="236"/>
    </location>
    <ligand>
        <name>pyridoxal 5'-phosphate</name>
        <dbReference type="ChEBI" id="CHEBI:597326"/>
    </ligand>
</feature>
<comment type="pathway">
    <text evidence="4 5">Amino-acid degradation; L-kynurenine degradation; L-alanine and anthranilate from L-kynurenine: step 1/1.</text>
</comment>
<dbReference type="HAMAP" id="MF_01970">
    <property type="entry name" value="Kynureninase"/>
    <property type="match status" value="1"/>
</dbReference>
<dbReference type="Gene3D" id="3.40.640.10">
    <property type="entry name" value="Type I PLP-dependent aspartate aminotransferase-like (Major domain)"/>
    <property type="match status" value="1"/>
</dbReference>
<dbReference type="InterPro" id="IPR015421">
    <property type="entry name" value="PyrdxlP-dep_Trfase_major"/>
</dbReference>
<dbReference type="InterPro" id="IPR000192">
    <property type="entry name" value="Aminotrans_V_dom"/>
</dbReference>